<sequence length="96" mass="10502">MPPLLFSSPSSRPLLLAHCSFAAPRFFAAHRPTIETHFLYLLHPSTLLFTYIFLGSQDVNAGLIFLSSLGLSSVHNPYFKFGGGRRNFCLSSSPGG</sequence>
<gene>
    <name evidence="1" type="ORF">CCAM_LOCUS31678</name>
</gene>
<proteinExistence type="predicted"/>
<name>A0A484MM41_9ASTE</name>
<dbReference type="Proteomes" id="UP000595140">
    <property type="component" value="Unassembled WGS sequence"/>
</dbReference>
<organism evidence="1 2">
    <name type="scientific">Cuscuta campestris</name>
    <dbReference type="NCBI Taxonomy" id="132261"/>
    <lineage>
        <taxon>Eukaryota</taxon>
        <taxon>Viridiplantae</taxon>
        <taxon>Streptophyta</taxon>
        <taxon>Embryophyta</taxon>
        <taxon>Tracheophyta</taxon>
        <taxon>Spermatophyta</taxon>
        <taxon>Magnoliopsida</taxon>
        <taxon>eudicotyledons</taxon>
        <taxon>Gunneridae</taxon>
        <taxon>Pentapetalae</taxon>
        <taxon>asterids</taxon>
        <taxon>lamiids</taxon>
        <taxon>Solanales</taxon>
        <taxon>Convolvulaceae</taxon>
        <taxon>Cuscuteae</taxon>
        <taxon>Cuscuta</taxon>
        <taxon>Cuscuta subgen. Grammica</taxon>
        <taxon>Cuscuta sect. Cleistogrammica</taxon>
    </lineage>
</organism>
<reference evidence="1 2" key="1">
    <citation type="submission" date="2018-04" db="EMBL/GenBank/DDBJ databases">
        <authorList>
            <person name="Vogel A."/>
        </authorList>
    </citation>
    <scope>NUCLEOTIDE SEQUENCE [LARGE SCALE GENOMIC DNA]</scope>
</reference>
<protein>
    <submittedName>
        <fullName evidence="1">Uncharacterized protein</fullName>
    </submittedName>
</protein>
<dbReference type="EMBL" id="OOIL02003924">
    <property type="protein sequence ID" value="VFQ89902.1"/>
    <property type="molecule type" value="Genomic_DNA"/>
</dbReference>
<evidence type="ECO:0000313" key="2">
    <source>
        <dbReference type="Proteomes" id="UP000595140"/>
    </source>
</evidence>
<keyword evidence="2" id="KW-1185">Reference proteome</keyword>
<accession>A0A484MM41</accession>
<evidence type="ECO:0000313" key="1">
    <source>
        <dbReference type="EMBL" id="VFQ89902.1"/>
    </source>
</evidence>
<dbReference type="AlphaFoldDB" id="A0A484MM41"/>